<feature type="domain" description="FAD-dependent urate hydroxylase HpyO/Asp monooxygenase CreE-like FAD/NAD(P)-binding" evidence="1">
    <location>
        <begin position="7"/>
        <end position="156"/>
    </location>
</feature>
<dbReference type="Pfam" id="PF13454">
    <property type="entry name" value="NAD_binding_9"/>
    <property type="match status" value="1"/>
</dbReference>
<dbReference type="InterPro" id="IPR052189">
    <property type="entry name" value="L-asp_N-monooxygenase_NS-form"/>
</dbReference>
<comment type="caution">
    <text evidence="2">The sequence shown here is derived from an EMBL/GenBank/DDBJ whole genome shotgun (WGS) entry which is preliminary data.</text>
</comment>
<reference evidence="2 3" key="1">
    <citation type="journal article" date="2017" name="Int. J. Syst. Evol. Microbiol.">
        <title>Brenneria populi subsp. brevivirga subsp. nov. isolated from symptomatic bark of Populus x euramericana canker, and description of Brenneria populi subsp. populi subsp. nov.</title>
        <authorList>
            <person name="Zheng M.H."/>
            <person name="Piao C.G."/>
            <person name="Xue H."/>
            <person name="Guo M.W."/>
            <person name="Li Y."/>
        </authorList>
    </citation>
    <scope>NUCLEOTIDE SEQUENCE [LARGE SCALE GENOMIC DNA]</scope>
    <source>
        <strain evidence="2 3">D9-5</strain>
    </source>
</reference>
<accession>A0ABU6JQD5</accession>
<dbReference type="SUPFAM" id="SSF51905">
    <property type="entry name" value="FAD/NAD(P)-binding domain"/>
    <property type="match status" value="1"/>
</dbReference>
<organism evidence="2 3">
    <name type="scientific">Brenneria populi</name>
    <dbReference type="NCBI Taxonomy" id="1505588"/>
    <lineage>
        <taxon>Bacteria</taxon>
        <taxon>Pseudomonadati</taxon>
        <taxon>Pseudomonadota</taxon>
        <taxon>Gammaproteobacteria</taxon>
        <taxon>Enterobacterales</taxon>
        <taxon>Pectobacteriaceae</taxon>
        <taxon>Brenneria</taxon>
    </lineage>
</organism>
<dbReference type="RefSeq" id="WP_327617960.1">
    <property type="nucleotide sequence ID" value="NZ_JAYWTM010000007.1"/>
</dbReference>
<evidence type="ECO:0000313" key="2">
    <source>
        <dbReference type="EMBL" id="MEC5342960.1"/>
    </source>
</evidence>
<proteinExistence type="predicted"/>
<dbReference type="PRINTS" id="PR00368">
    <property type="entry name" value="FADPNR"/>
</dbReference>
<dbReference type="InterPro" id="IPR036188">
    <property type="entry name" value="FAD/NAD-bd_sf"/>
</dbReference>
<dbReference type="PANTHER" id="PTHR40254:SF1">
    <property type="entry name" value="BLR0577 PROTEIN"/>
    <property type="match status" value="1"/>
</dbReference>
<dbReference type="InterPro" id="IPR038732">
    <property type="entry name" value="HpyO/CreE_NAD-binding"/>
</dbReference>
<dbReference type="Gene3D" id="3.50.50.60">
    <property type="entry name" value="FAD/NAD(P)-binding domain"/>
    <property type="match status" value="1"/>
</dbReference>
<dbReference type="Proteomes" id="UP001309705">
    <property type="component" value="Unassembled WGS sequence"/>
</dbReference>
<protein>
    <submittedName>
        <fullName evidence="2">FAD/NAD(P)-binding protein</fullName>
    </submittedName>
</protein>
<dbReference type="EMBL" id="JAYWTM010000007">
    <property type="protein sequence ID" value="MEC5342960.1"/>
    <property type="molecule type" value="Genomic_DNA"/>
</dbReference>
<name>A0ABU6JQD5_9GAMM</name>
<gene>
    <name evidence="2" type="ORF">VSX58_10160</name>
</gene>
<evidence type="ECO:0000259" key="1">
    <source>
        <dbReference type="Pfam" id="PF13454"/>
    </source>
</evidence>
<keyword evidence="3" id="KW-1185">Reference proteome</keyword>
<evidence type="ECO:0000313" key="3">
    <source>
        <dbReference type="Proteomes" id="UP001309705"/>
    </source>
</evidence>
<dbReference type="PANTHER" id="PTHR40254">
    <property type="entry name" value="BLR0577 PROTEIN"/>
    <property type="match status" value="1"/>
</dbReference>
<sequence>MTEPHIVIIGGGFSGAALAIHLARHADFALRATVVEPRAALGQGVAYSTPEPSHRINVPAARMYLCEAERGDFDRWYRRQPEFAQDPDARWHDDSVYPQRSAFGRYVAEKFAAAARRGPARLRHLRDRALRLEEGLVITERGATLAADAVVLAVSHPPPALPAPLRPLAGHPALIADPWRETALDAVAADDRVAIVGTGLTMADVSAALHRRGHRGPLLAFSRHGLLSRPNFSGETPPWPLAIEAFGARGVLAQIRAEVRRAAAEGVPWQAVLDEARAGGQRLWQQWPPAEQRRFLRHLRSWWDAHRYRIAPQAAQVIDERRAHGGFRALAARLQTAAAADGALILQLRRRYGGEETVTADRLIVTTGPAHADLTDSQPLLRDLTLRGLIRPDALGLGLLVNADSQAVGRDGIAATFGDNRRLWVAGPAARGRFGELMGLPQVAEHAEAVARQLLTALRAARRPARCPVSF</sequence>